<organism evidence="2 3">
    <name type="scientific">Haemaphysalis longicornis</name>
    <name type="common">Bush tick</name>
    <dbReference type="NCBI Taxonomy" id="44386"/>
    <lineage>
        <taxon>Eukaryota</taxon>
        <taxon>Metazoa</taxon>
        <taxon>Ecdysozoa</taxon>
        <taxon>Arthropoda</taxon>
        <taxon>Chelicerata</taxon>
        <taxon>Arachnida</taxon>
        <taxon>Acari</taxon>
        <taxon>Parasitiformes</taxon>
        <taxon>Ixodida</taxon>
        <taxon>Ixodoidea</taxon>
        <taxon>Ixodidae</taxon>
        <taxon>Haemaphysalinae</taxon>
        <taxon>Haemaphysalis</taxon>
    </lineage>
</organism>
<name>A0A9J6FNI9_HAELO</name>
<dbReference type="Pfam" id="PF09588">
    <property type="entry name" value="YqaJ"/>
    <property type="match status" value="1"/>
</dbReference>
<keyword evidence="3" id="KW-1185">Reference proteome</keyword>
<evidence type="ECO:0000313" key="3">
    <source>
        <dbReference type="Proteomes" id="UP000821853"/>
    </source>
</evidence>
<dbReference type="SUPFAM" id="SSF52980">
    <property type="entry name" value="Restriction endonuclease-like"/>
    <property type="match status" value="1"/>
</dbReference>
<feature type="domain" description="YqaJ viral recombinase" evidence="1">
    <location>
        <begin position="122"/>
        <end position="274"/>
    </location>
</feature>
<dbReference type="Gene3D" id="3.90.320.10">
    <property type="match status" value="1"/>
</dbReference>
<proteinExistence type="predicted"/>
<gene>
    <name evidence="2" type="ORF">HPB48_007955</name>
</gene>
<sequence>MHKGRLEVEYEPRVLDLPCISKVSGNILQRLLRGLPYDCPAKMHTEYGTRCAPSRPAQEQITEVTPPKTLKGAICEILKVAEQAGNKLSPQQVFESLCEQYSNDDIQAIECITTGQSENKCWFEHRIGMITASVAHNVYTRVHTIRTKMGPHDVRALLKLVMRESKVTTADMRRGVKLEAAAKSAYLSQNKKHNHLKIHGRGLCVLQHRPFLGASPDGVVSCACCPARLIEVKCPKSLEQFVRSEVCHGSDPMQLKEKSRYFSQVQVQMGITGLATADVFVYVSDTQTITLNVSFSKEYFDSVVERATFFFLHYVLPHIVQSAS</sequence>
<accession>A0A9J6FNI9</accession>
<dbReference type="PANTHER" id="PTHR46609:SF8">
    <property type="entry name" value="YQAJ VIRAL RECOMBINASE DOMAIN-CONTAINING PROTEIN"/>
    <property type="match status" value="1"/>
</dbReference>
<dbReference type="VEuPathDB" id="VectorBase:HLOH_041879"/>
<dbReference type="InterPro" id="IPR011604">
    <property type="entry name" value="PDDEXK-like_dom_sf"/>
</dbReference>
<dbReference type="InterPro" id="IPR019080">
    <property type="entry name" value="YqaJ_viral_recombinase"/>
</dbReference>
<dbReference type="Proteomes" id="UP000821853">
    <property type="component" value="Chromosome 10"/>
</dbReference>
<dbReference type="GO" id="GO:0006281">
    <property type="term" value="P:DNA repair"/>
    <property type="evidence" value="ECO:0007669"/>
    <property type="project" value="UniProtKB-ARBA"/>
</dbReference>
<reference evidence="2 3" key="1">
    <citation type="journal article" date="2020" name="Cell">
        <title>Large-Scale Comparative Analyses of Tick Genomes Elucidate Their Genetic Diversity and Vector Capacities.</title>
        <authorList>
            <consortium name="Tick Genome and Microbiome Consortium (TIGMIC)"/>
            <person name="Jia N."/>
            <person name="Wang J."/>
            <person name="Shi W."/>
            <person name="Du L."/>
            <person name="Sun Y."/>
            <person name="Zhan W."/>
            <person name="Jiang J.F."/>
            <person name="Wang Q."/>
            <person name="Zhang B."/>
            <person name="Ji P."/>
            <person name="Bell-Sakyi L."/>
            <person name="Cui X.M."/>
            <person name="Yuan T.T."/>
            <person name="Jiang B.G."/>
            <person name="Yang W.F."/>
            <person name="Lam T.T."/>
            <person name="Chang Q.C."/>
            <person name="Ding S.J."/>
            <person name="Wang X.J."/>
            <person name="Zhu J.G."/>
            <person name="Ruan X.D."/>
            <person name="Zhao L."/>
            <person name="Wei J.T."/>
            <person name="Ye R.Z."/>
            <person name="Que T.C."/>
            <person name="Du C.H."/>
            <person name="Zhou Y.H."/>
            <person name="Cheng J.X."/>
            <person name="Dai P.F."/>
            <person name="Guo W.B."/>
            <person name="Han X.H."/>
            <person name="Huang E.J."/>
            <person name="Li L.F."/>
            <person name="Wei W."/>
            <person name="Gao Y.C."/>
            <person name="Liu J.Z."/>
            <person name="Shao H.Z."/>
            <person name="Wang X."/>
            <person name="Wang C.C."/>
            <person name="Yang T.C."/>
            <person name="Huo Q.B."/>
            <person name="Li W."/>
            <person name="Chen H.Y."/>
            <person name="Chen S.E."/>
            <person name="Zhou L.G."/>
            <person name="Ni X.B."/>
            <person name="Tian J.H."/>
            <person name="Sheng Y."/>
            <person name="Liu T."/>
            <person name="Pan Y.S."/>
            <person name="Xia L.Y."/>
            <person name="Li J."/>
            <person name="Zhao F."/>
            <person name="Cao W.C."/>
        </authorList>
    </citation>
    <scope>NUCLEOTIDE SEQUENCE [LARGE SCALE GENOMIC DNA]</scope>
    <source>
        <strain evidence="2">HaeL-2018</strain>
    </source>
</reference>
<dbReference type="AlphaFoldDB" id="A0A9J6FNI9"/>
<dbReference type="OrthoDB" id="6618799at2759"/>
<dbReference type="EMBL" id="JABSTR010000002">
    <property type="protein sequence ID" value="KAH9363825.1"/>
    <property type="molecule type" value="Genomic_DNA"/>
</dbReference>
<dbReference type="PANTHER" id="PTHR46609">
    <property type="entry name" value="EXONUCLEASE, PHAGE-TYPE/RECB, C-TERMINAL DOMAIN-CONTAINING PROTEIN"/>
    <property type="match status" value="1"/>
</dbReference>
<evidence type="ECO:0000313" key="2">
    <source>
        <dbReference type="EMBL" id="KAH9363825.1"/>
    </source>
</evidence>
<dbReference type="InterPro" id="IPR051703">
    <property type="entry name" value="NF-kappa-B_Signaling_Reg"/>
</dbReference>
<dbReference type="InterPro" id="IPR011335">
    <property type="entry name" value="Restrct_endonuc-II-like"/>
</dbReference>
<dbReference type="OMA" id="CHIFFIW"/>
<protein>
    <recommendedName>
        <fullName evidence="1">YqaJ viral recombinase domain-containing protein</fullName>
    </recommendedName>
</protein>
<dbReference type="CDD" id="cd22343">
    <property type="entry name" value="PDDEXK_lambda_exonuclease-like"/>
    <property type="match status" value="1"/>
</dbReference>
<evidence type="ECO:0000259" key="1">
    <source>
        <dbReference type="Pfam" id="PF09588"/>
    </source>
</evidence>
<comment type="caution">
    <text evidence="2">The sequence shown here is derived from an EMBL/GenBank/DDBJ whole genome shotgun (WGS) entry which is preliminary data.</text>
</comment>